<dbReference type="FunFam" id="3.40.50.300:FF:000823">
    <property type="entry name" value="Small GTPase RAB, putative"/>
    <property type="match status" value="1"/>
</dbReference>
<dbReference type="InterPro" id="IPR005225">
    <property type="entry name" value="Small_GTP-bd"/>
</dbReference>
<sequence>MEESEVKVVLLGQSAVGKTCIVSHLISGKFDDSASPTLGASYASKTLDIDNTKVSLQIWDTAGQERFRVLAPMYYRGAQAAILVYSIIDEATFTEIDYWSNSLKENAGNNVALFLVGNKCDLEKERAISEDSGQAKATSIGAQFFETSAMTGSGIEDLFLTLAKKCLESTSSLSNGAQGSGTTSETSKPQTVDVSKKSAKSKKECC</sequence>
<dbReference type="OrthoDB" id="63533at2759"/>
<dbReference type="SMART" id="SM00175">
    <property type="entry name" value="RAB"/>
    <property type="match status" value="1"/>
</dbReference>
<dbReference type="InterPro" id="IPR001806">
    <property type="entry name" value="Small_GTPase"/>
</dbReference>
<dbReference type="Pfam" id="PF00071">
    <property type="entry name" value="Ras"/>
    <property type="match status" value="1"/>
</dbReference>
<evidence type="ECO:0000256" key="1">
    <source>
        <dbReference type="ARBA" id="ARBA00022741"/>
    </source>
</evidence>
<dbReference type="RefSeq" id="XP_068366922.1">
    <property type="nucleotide sequence ID" value="XM_068498714.1"/>
</dbReference>
<dbReference type="Proteomes" id="UP000179807">
    <property type="component" value="Unassembled WGS sequence"/>
</dbReference>
<dbReference type="PROSITE" id="PS51420">
    <property type="entry name" value="RHO"/>
    <property type="match status" value="1"/>
</dbReference>
<dbReference type="AlphaFoldDB" id="A0A1J4KRR4"/>
<dbReference type="SUPFAM" id="SSF52540">
    <property type="entry name" value="P-loop containing nucleoside triphosphate hydrolases"/>
    <property type="match status" value="1"/>
</dbReference>
<keyword evidence="1" id="KW-0547">Nucleotide-binding</keyword>
<dbReference type="GeneID" id="94833418"/>
<comment type="caution">
    <text evidence="4">The sequence shown here is derived from an EMBL/GenBank/DDBJ whole genome shotgun (WGS) entry which is preliminary data.</text>
</comment>
<dbReference type="PROSITE" id="PS51419">
    <property type="entry name" value="RAB"/>
    <property type="match status" value="1"/>
</dbReference>
<dbReference type="SMART" id="SM00173">
    <property type="entry name" value="RAS"/>
    <property type="match status" value="1"/>
</dbReference>
<dbReference type="EMBL" id="MLAK01000476">
    <property type="protein sequence ID" value="OHT13786.1"/>
    <property type="molecule type" value="Genomic_DNA"/>
</dbReference>
<proteinExistence type="predicted"/>
<evidence type="ECO:0000256" key="3">
    <source>
        <dbReference type="SAM" id="MobiDB-lite"/>
    </source>
</evidence>
<name>A0A1J4KRR4_9EUKA</name>
<reference evidence="4" key="1">
    <citation type="submission" date="2016-10" db="EMBL/GenBank/DDBJ databases">
        <authorList>
            <person name="Benchimol M."/>
            <person name="Almeida L.G."/>
            <person name="Vasconcelos A.T."/>
            <person name="Perreira-Neves A."/>
            <person name="Rosa I.A."/>
            <person name="Tasca T."/>
            <person name="Bogo M.R."/>
            <person name="de Souza W."/>
        </authorList>
    </citation>
    <scope>NUCLEOTIDE SEQUENCE [LARGE SCALE GENOMIC DNA]</scope>
    <source>
        <strain evidence="4">K</strain>
    </source>
</reference>
<feature type="compositionally biased region" description="Polar residues" evidence="3">
    <location>
        <begin position="171"/>
        <end position="193"/>
    </location>
</feature>
<protein>
    <submittedName>
        <fullName evidence="4">Small GTP-binding protein</fullName>
    </submittedName>
</protein>
<dbReference type="PANTHER" id="PTHR47977">
    <property type="entry name" value="RAS-RELATED PROTEIN RAB"/>
    <property type="match status" value="1"/>
</dbReference>
<accession>A0A1J4KRR4</accession>
<dbReference type="CDD" id="cd00154">
    <property type="entry name" value="Rab"/>
    <property type="match status" value="1"/>
</dbReference>
<dbReference type="NCBIfam" id="TIGR00231">
    <property type="entry name" value="small_GTP"/>
    <property type="match status" value="1"/>
</dbReference>
<evidence type="ECO:0000313" key="5">
    <source>
        <dbReference type="Proteomes" id="UP000179807"/>
    </source>
</evidence>
<dbReference type="GO" id="GO:0003924">
    <property type="term" value="F:GTPase activity"/>
    <property type="evidence" value="ECO:0007669"/>
    <property type="project" value="InterPro"/>
</dbReference>
<dbReference type="VEuPathDB" id="TrichDB:TRFO_16009"/>
<gene>
    <name evidence="4" type="ORF">TRFO_16009</name>
</gene>
<dbReference type="SMART" id="SM00174">
    <property type="entry name" value="RHO"/>
    <property type="match status" value="1"/>
</dbReference>
<organism evidence="4 5">
    <name type="scientific">Tritrichomonas foetus</name>
    <dbReference type="NCBI Taxonomy" id="1144522"/>
    <lineage>
        <taxon>Eukaryota</taxon>
        <taxon>Metamonada</taxon>
        <taxon>Parabasalia</taxon>
        <taxon>Tritrichomonadida</taxon>
        <taxon>Tritrichomonadidae</taxon>
        <taxon>Tritrichomonas</taxon>
    </lineage>
</organism>
<evidence type="ECO:0000256" key="2">
    <source>
        <dbReference type="ARBA" id="ARBA00023134"/>
    </source>
</evidence>
<dbReference type="SMART" id="SM00176">
    <property type="entry name" value="RAN"/>
    <property type="match status" value="1"/>
</dbReference>
<dbReference type="InterPro" id="IPR027417">
    <property type="entry name" value="P-loop_NTPase"/>
</dbReference>
<dbReference type="Gene3D" id="3.40.50.300">
    <property type="entry name" value="P-loop containing nucleotide triphosphate hydrolases"/>
    <property type="match status" value="1"/>
</dbReference>
<dbReference type="PRINTS" id="PR00449">
    <property type="entry name" value="RASTRNSFRMNG"/>
</dbReference>
<dbReference type="PROSITE" id="PS51421">
    <property type="entry name" value="RAS"/>
    <property type="match status" value="1"/>
</dbReference>
<evidence type="ECO:0000313" key="4">
    <source>
        <dbReference type="EMBL" id="OHT13786.1"/>
    </source>
</evidence>
<keyword evidence="5" id="KW-1185">Reference proteome</keyword>
<feature type="region of interest" description="Disordered" evidence="3">
    <location>
        <begin position="171"/>
        <end position="206"/>
    </location>
</feature>
<dbReference type="InterPro" id="IPR050227">
    <property type="entry name" value="Rab"/>
</dbReference>
<dbReference type="GO" id="GO:0005525">
    <property type="term" value="F:GTP binding"/>
    <property type="evidence" value="ECO:0007669"/>
    <property type="project" value="UniProtKB-KW"/>
</dbReference>
<keyword evidence="2" id="KW-0342">GTP-binding</keyword>